<accession>A0ABQ2XBT7</accession>
<sequence length="96" mass="10612">MEFSQATTSIIVLDEAARTLIGSWGGLYFDIIQYLGDVICVCEGGVFRFSPEDGVCWQTEIPIITNFQINGSSFTVSDRSFSLVDGKPISREHNDV</sequence>
<dbReference type="RefSeq" id="WP_189345343.1">
    <property type="nucleotide sequence ID" value="NZ_BMYT01000002.1"/>
</dbReference>
<protein>
    <submittedName>
        <fullName evidence="1">Uncharacterized protein</fullName>
    </submittedName>
</protein>
<evidence type="ECO:0000313" key="2">
    <source>
        <dbReference type="Proteomes" id="UP000620127"/>
    </source>
</evidence>
<proteinExistence type="predicted"/>
<reference evidence="2" key="1">
    <citation type="journal article" date="2019" name="Int. J. Syst. Evol. Microbiol.">
        <title>The Global Catalogue of Microorganisms (GCM) 10K type strain sequencing project: providing services to taxonomists for standard genome sequencing and annotation.</title>
        <authorList>
            <consortium name="The Broad Institute Genomics Platform"/>
            <consortium name="The Broad Institute Genome Sequencing Center for Infectious Disease"/>
            <person name="Wu L."/>
            <person name="Ma J."/>
        </authorList>
    </citation>
    <scope>NUCLEOTIDE SEQUENCE [LARGE SCALE GENOMIC DNA]</scope>
    <source>
        <strain evidence="2">KCTC 23916</strain>
    </source>
</reference>
<keyword evidence="2" id="KW-1185">Reference proteome</keyword>
<dbReference type="EMBL" id="BMYT01000002">
    <property type="protein sequence ID" value="GGX09030.1"/>
    <property type="molecule type" value="Genomic_DNA"/>
</dbReference>
<evidence type="ECO:0000313" key="1">
    <source>
        <dbReference type="EMBL" id="GGX09030.1"/>
    </source>
</evidence>
<name>A0ABQ2XBT7_9BURK</name>
<gene>
    <name evidence="1" type="ORF">GCM10011282_14040</name>
</gene>
<dbReference type="Proteomes" id="UP000620127">
    <property type="component" value="Unassembled WGS sequence"/>
</dbReference>
<comment type="caution">
    <text evidence="1">The sequence shown here is derived from an EMBL/GenBank/DDBJ whole genome shotgun (WGS) entry which is preliminary data.</text>
</comment>
<organism evidence="1 2">
    <name type="scientific">Undibacterium macrobrachii</name>
    <dbReference type="NCBI Taxonomy" id="1119058"/>
    <lineage>
        <taxon>Bacteria</taxon>
        <taxon>Pseudomonadati</taxon>
        <taxon>Pseudomonadota</taxon>
        <taxon>Betaproteobacteria</taxon>
        <taxon>Burkholderiales</taxon>
        <taxon>Oxalobacteraceae</taxon>
        <taxon>Undibacterium</taxon>
    </lineage>
</organism>